<feature type="compositionally biased region" description="Low complexity" evidence="1">
    <location>
        <begin position="341"/>
        <end position="395"/>
    </location>
</feature>
<sequence length="990" mass="105677">MGFKTRPAFQAVAVSDHGGAPKEPRRQFYVPTATRAPFLVALLCSILACIALLEVVVSNSVNKHNASSSLSALSKRQVFTSVTTYSDLTGTSAGITETFSGTTFTVSSTTFTYPAATFIRPGIAVTVSESIYTGYYLSTTISGVLTIVPVSIVSEVTFVGSETPTGAPVSQISDGPMVYLDTATPSAAWTTITMTITISDTPTVAGHTVASTAVPEAYQSTSTSSVVVPVPTPVPVAYLDTATPSISSSVLSYLYTTPSTGQLSTTLPRTSATMSPAAYLDTATPSVISTGSSYLYTTPSTGQSSTTVSVYLGTPVTSGAYLDTALPSASSNGLSYVYTAPSPDQPSTTLPPTTSNPAAYLDTATPSAFSSPTAQSSTSPTTSSTSEPSSPSQTAYQPGPTPSMTPSALYDTVSSTTDSLTNSPAASLASQVTAQPNITIATSSSPASETIVEVTTLTTTVAPSAAPTSISPDAVVNITALPQTERVVTGKFTMQRYYVATYLCPLVVVLLKCIWGTVVGSIRMTEPFYQLSKPGGGDAKFSLLANYLSSGFALTTLSSSLHRQPIMLLAVTALTITTVMAPIASEAMSIRASTVCPQDDGTFTHCAPVWLLNIPCIRLLQSFLSLLFCLIATYIVLNFKRSSGVFSDPSSIASVGSLLGNQDFVQELRDIPTVSSTKDVRRLLMGNKYRLATFPVEGGNLSYGIVKEASEQSNGYHVTNLQEASTTKSKKSSNSRGYLHDLLLLMLSTGLLAVVLAYYRDGKNDGFNRFFNSDGFGPRFILSFAATILDNRWKHLEKEVRMMQPYRQLYSKPRGTKISTEALLVNTASTTYTSFPIALWRRNYFVALVSFIAVLSDALIIAIVGIPFSYGQLLSSFYVVNWLSVSILSLMIITALLAMLWWRRGNPKGMPRRPDTLVSVALYLCASQVTEQLVPLSLEAEATRNHVVRGWGEGFWFGQGLGVDAKTRWLIDKGDELYEPRKARVGQRYF</sequence>
<organism evidence="3 4">
    <name type="scientific">Cladophialophora chaetospira</name>
    <dbReference type="NCBI Taxonomy" id="386627"/>
    <lineage>
        <taxon>Eukaryota</taxon>
        <taxon>Fungi</taxon>
        <taxon>Dikarya</taxon>
        <taxon>Ascomycota</taxon>
        <taxon>Pezizomycotina</taxon>
        <taxon>Eurotiomycetes</taxon>
        <taxon>Chaetothyriomycetidae</taxon>
        <taxon>Chaetothyriales</taxon>
        <taxon>Herpotrichiellaceae</taxon>
        <taxon>Cladophialophora</taxon>
    </lineage>
</organism>
<evidence type="ECO:0000256" key="1">
    <source>
        <dbReference type="SAM" id="MobiDB-lite"/>
    </source>
</evidence>
<keyword evidence="4" id="KW-1185">Reference proteome</keyword>
<feature type="compositionally biased region" description="Polar residues" evidence="1">
    <location>
        <begin position="402"/>
        <end position="423"/>
    </location>
</feature>
<feature type="transmembrane region" description="Helical" evidence="2">
    <location>
        <begin position="844"/>
        <end position="870"/>
    </location>
</feature>
<feature type="region of interest" description="Disordered" evidence="1">
    <location>
        <begin position="337"/>
        <end position="423"/>
    </location>
</feature>
<feature type="transmembrane region" description="Helical" evidence="2">
    <location>
        <begin position="36"/>
        <end position="57"/>
    </location>
</feature>
<feature type="transmembrane region" description="Helical" evidence="2">
    <location>
        <begin position="882"/>
        <end position="902"/>
    </location>
</feature>
<keyword evidence="2" id="KW-0812">Transmembrane</keyword>
<feature type="transmembrane region" description="Helical" evidence="2">
    <location>
        <begin position="738"/>
        <end position="756"/>
    </location>
</feature>
<dbReference type="PANTHER" id="PTHR37544">
    <property type="entry name" value="SPRAY-RELATED"/>
    <property type="match status" value="1"/>
</dbReference>
<dbReference type="Proteomes" id="UP001172673">
    <property type="component" value="Unassembled WGS sequence"/>
</dbReference>
<dbReference type="EMBL" id="JAPDRK010000022">
    <property type="protein sequence ID" value="KAJ9603268.1"/>
    <property type="molecule type" value="Genomic_DNA"/>
</dbReference>
<feature type="transmembrane region" description="Helical" evidence="2">
    <location>
        <begin position="499"/>
        <end position="521"/>
    </location>
</feature>
<feature type="transmembrane region" description="Helical" evidence="2">
    <location>
        <begin position="566"/>
        <end position="584"/>
    </location>
</feature>
<proteinExistence type="predicted"/>
<evidence type="ECO:0000256" key="2">
    <source>
        <dbReference type="SAM" id="Phobius"/>
    </source>
</evidence>
<feature type="transmembrane region" description="Helical" evidence="2">
    <location>
        <begin position="619"/>
        <end position="637"/>
    </location>
</feature>
<keyword evidence="2" id="KW-0472">Membrane</keyword>
<dbReference type="PANTHER" id="PTHR37544:SF3">
    <property type="entry name" value="SPRAY"/>
    <property type="match status" value="1"/>
</dbReference>
<reference evidence="3" key="1">
    <citation type="submission" date="2022-10" db="EMBL/GenBank/DDBJ databases">
        <title>Culturing micro-colonial fungi from biological soil crusts in the Mojave desert and describing Neophaeococcomyces mojavensis, and introducing the new genera and species Taxawa tesnikishii.</title>
        <authorList>
            <person name="Kurbessoian T."/>
            <person name="Stajich J.E."/>
        </authorList>
    </citation>
    <scope>NUCLEOTIDE SEQUENCE</scope>
    <source>
        <strain evidence="3">TK_41</strain>
    </source>
</reference>
<gene>
    <name evidence="3" type="ORF">H2200_012046</name>
</gene>
<feature type="transmembrane region" description="Helical" evidence="2">
    <location>
        <begin position="541"/>
        <end position="559"/>
    </location>
</feature>
<dbReference type="AlphaFoldDB" id="A0AA38WY20"/>
<protein>
    <submittedName>
        <fullName evidence="3">Uncharacterized protein</fullName>
    </submittedName>
</protein>
<evidence type="ECO:0000313" key="4">
    <source>
        <dbReference type="Proteomes" id="UP001172673"/>
    </source>
</evidence>
<evidence type="ECO:0000313" key="3">
    <source>
        <dbReference type="EMBL" id="KAJ9603268.1"/>
    </source>
</evidence>
<feature type="transmembrane region" description="Helical" evidence="2">
    <location>
        <begin position="776"/>
        <end position="793"/>
    </location>
</feature>
<name>A0AA38WY20_9EURO</name>
<dbReference type="InterPro" id="IPR021840">
    <property type="entry name" value="DUF3433"/>
</dbReference>
<dbReference type="Pfam" id="PF11915">
    <property type="entry name" value="DUF3433"/>
    <property type="match status" value="2"/>
</dbReference>
<keyword evidence="2" id="KW-1133">Transmembrane helix</keyword>
<accession>A0AA38WY20</accession>
<comment type="caution">
    <text evidence="3">The sequence shown here is derived from an EMBL/GenBank/DDBJ whole genome shotgun (WGS) entry which is preliminary data.</text>
</comment>